<evidence type="ECO:0000256" key="5">
    <source>
        <dbReference type="ARBA" id="ARBA00022989"/>
    </source>
</evidence>
<dbReference type="PROSITE" id="PS00107">
    <property type="entry name" value="PROTEIN_KINASE_ATP"/>
    <property type="match status" value="1"/>
</dbReference>
<keyword evidence="3 9" id="KW-0812">Transmembrane</keyword>
<evidence type="ECO:0000256" key="8">
    <source>
        <dbReference type="PROSITE-ProRule" id="PRU10141"/>
    </source>
</evidence>
<dbReference type="AlphaFoldDB" id="A0A7J7NE32"/>
<name>A0A7J7NE32_9MAGN</name>
<dbReference type="InterPro" id="IPR011009">
    <property type="entry name" value="Kinase-like_dom_sf"/>
</dbReference>
<dbReference type="SUPFAM" id="SSF56112">
    <property type="entry name" value="Protein kinase-like (PK-like)"/>
    <property type="match status" value="1"/>
</dbReference>
<keyword evidence="7" id="KW-0325">Glycoprotein</keyword>
<evidence type="ECO:0000313" key="10">
    <source>
        <dbReference type="EMBL" id="KAF6165232.1"/>
    </source>
</evidence>
<organism evidence="10 11">
    <name type="scientific">Kingdonia uniflora</name>
    <dbReference type="NCBI Taxonomy" id="39325"/>
    <lineage>
        <taxon>Eukaryota</taxon>
        <taxon>Viridiplantae</taxon>
        <taxon>Streptophyta</taxon>
        <taxon>Embryophyta</taxon>
        <taxon>Tracheophyta</taxon>
        <taxon>Spermatophyta</taxon>
        <taxon>Magnoliopsida</taxon>
        <taxon>Ranunculales</taxon>
        <taxon>Circaeasteraceae</taxon>
        <taxon>Kingdonia</taxon>
    </lineage>
</organism>
<dbReference type="GO" id="GO:0004674">
    <property type="term" value="F:protein serine/threonine kinase activity"/>
    <property type="evidence" value="ECO:0007669"/>
    <property type="project" value="UniProtKB-KW"/>
</dbReference>
<gene>
    <name evidence="10" type="ORF">GIB67_030414</name>
</gene>
<keyword evidence="8" id="KW-0067">ATP-binding</keyword>
<dbReference type="EMBL" id="JACGCM010000857">
    <property type="protein sequence ID" value="KAF6165232.1"/>
    <property type="molecule type" value="Genomic_DNA"/>
</dbReference>
<comment type="caution">
    <text evidence="10">The sequence shown here is derived from an EMBL/GenBank/DDBJ whole genome shotgun (WGS) entry which is preliminary data.</text>
</comment>
<dbReference type="PANTHER" id="PTHR27009">
    <property type="entry name" value="RUST RESISTANCE KINASE LR10-RELATED"/>
    <property type="match status" value="1"/>
</dbReference>
<evidence type="ECO:0000256" key="7">
    <source>
        <dbReference type="ARBA" id="ARBA00023180"/>
    </source>
</evidence>
<sequence>MIVMAATAALVAASHYYENHISKDPCRNSKLTGKEYIAELVDDHLSYCVSINSSFQEDNFDNIMHAGLTLGPVILVVATVIIIKCYHGHSFDKIEREYQVKIDKFLQDYEVLRPTRYSYEDIKRMTNQFKDMLGKGGYGIVYKGMIGKEILVAVKILDNSKGKGEDFTNEVGTIGRFTMSM</sequence>
<keyword evidence="4" id="KW-0732">Signal</keyword>
<evidence type="ECO:0000256" key="2">
    <source>
        <dbReference type="ARBA" id="ARBA00022527"/>
    </source>
</evidence>
<keyword evidence="11" id="KW-1185">Reference proteome</keyword>
<dbReference type="GO" id="GO:0005524">
    <property type="term" value="F:ATP binding"/>
    <property type="evidence" value="ECO:0007669"/>
    <property type="project" value="UniProtKB-UniRule"/>
</dbReference>
<protein>
    <submittedName>
        <fullName evidence="10">Uncharacterized protein</fullName>
    </submittedName>
</protein>
<evidence type="ECO:0000256" key="1">
    <source>
        <dbReference type="ARBA" id="ARBA00004479"/>
    </source>
</evidence>
<keyword evidence="2" id="KW-0808">Transferase</keyword>
<keyword evidence="6 9" id="KW-0472">Membrane</keyword>
<keyword evidence="2" id="KW-0418">Kinase</keyword>
<evidence type="ECO:0000313" key="11">
    <source>
        <dbReference type="Proteomes" id="UP000541444"/>
    </source>
</evidence>
<reference evidence="10 11" key="1">
    <citation type="journal article" date="2020" name="IScience">
        <title>Genome Sequencing of the Endangered Kingdonia uniflora (Circaeasteraceae, Ranunculales) Reveals Potential Mechanisms of Evolutionary Specialization.</title>
        <authorList>
            <person name="Sun Y."/>
            <person name="Deng T."/>
            <person name="Zhang A."/>
            <person name="Moore M.J."/>
            <person name="Landis J.B."/>
            <person name="Lin N."/>
            <person name="Zhang H."/>
            <person name="Zhang X."/>
            <person name="Huang J."/>
            <person name="Zhang X."/>
            <person name="Sun H."/>
            <person name="Wang H."/>
        </authorList>
    </citation>
    <scope>NUCLEOTIDE SEQUENCE [LARGE SCALE GENOMIC DNA]</scope>
    <source>
        <strain evidence="10">TB1705</strain>
        <tissue evidence="10">Leaf</tissue>
    </source>
</reference>
<dbReference type="InterPro" id="IPR045874">
    <property type="entry name" value="LRK10/LRL21-25-like"/>
</dbReference>
<accession>A0A7J7NE32</accession>
<evidence type="ECO:0000256" key="9">
    <source>
        <dbReference type="SAM" id="Phobius"/>
    </source>
</evidence>
<evidence type="ECO:0000256" key="6">
    <source>
        <dbReference type="ARBA" id="ARBA00023136"/>
    </source>
</evidence>
<evidence type="ECO:0000256" key="4">
    <source>
        <dbReference type="ARBA" id="ARBA00022729"/>
    </source>
</evidence>
<proteinExistence type="predicted"/>
<dbReference type="Proteomes" id="UP000541444">
    <property type="component" value="Unassembled WGS sequence"/>
</dbReference>
<evidence type="ECO:0000256" key="3">
    <source>
        <dbReference type="ARBA" id="ARBA00022692"/>
    </source>
</evidence>
<dbReference type="InterPro" id="IPR017441">
    <property type="entry name" value="Protein_kinase_ATP_BS"/>
</dbReference>
<dbReference type="GO" id="GO:0016020">
    <property type="term" value="C:membrane"/>
    <property type="evidence" value="ECO:0007669"/>
    <property type="project" value="UniProtKB-SubCell"/>
</dbReference>
<dbReference type="OrthoDB" id="544400at2759"/>
<dbReference type="Gene3D" id="3.30.200.20">
    <property type="entry name" value="Phosphorylase Kinase, domain 1"/>
    <property type="match status" value="1"/>
</dbReference>
<keyword evidence="2" id="KW-0723">Serine/threonine-protein kinase</keyword>
<keyword evidence="5 9" id="KW-1133">Transmembrane helix</keyword>
<feature type="binding site" evidence="8">
    <location>
        <position position="155"/>
    </location>
    <ligand>
        <name>ATP</name>
        <dbReference type="ChEBI" id="CHEBI:30616"/>
    </ligand>
</feature>
<keyword evidence="8" id="KW-0547">Nucleotide-binding</keyword>
<feature type="transmembrane region" description="Helical" evidence="9">
    <location>
        <begin position="63"/>
        <end position="86"/>
    </location>
</feature>
<comment type="subcellular location">
    <subcellularLocation>
        <location evidence="1">Membrane</location>
        <topology evidence="1">Single-pass type I membrane protein</topology>
    </subcellularLocation>
</comment>